<dbReference type="EMBL" id="QRJE01000025">
    <property type="protein sequence ID" value="RHH09108.1"/>
    <property type="molecule type" value="Genomic_DNA"/>
</dbReference>
<protein>
    <submittedName>
        <fullName evidence="2">Sulfotransferase family protein</fullName>
    </submittedName>
</protein>
<dbReference type="InterPro" id="IPR027417">
    <property type="entry name" value="P-loop_NTPase"/>
</dbReference>
<reference evidence="2 3" key="3">
    <citation type="submission" date="2018-08" db="EMBL/GenBank/DDBJ databases">
        <title>A genome reference for cultivated species of the human gut microbiota.</title>
        <authorList>
            <person name="Zou Y."/>
            <person name="Xue W."/>
            <person name="Luo G."/>
        </authorList>
    </citation>
    <scope>NUCLEOTIDE SEQUENCE [LARGE SCALE GENOMIC DNA]</scope>
    <source>
        <strain evidence="2 3">AM18-6</strain>
    </source>
</reference>
<sequence>MTLSISGVGYAGAGAYFDLLCEFNGVEHTPNLFELGILYEPDGVIDLVNKLKYNNSKITSYVPVRRFLNVSKFYTDFSWYKPFTGSFLYKYAEAFVGNLNPIHTSGYQYYELANSTKIERAKAFINNSLLSKFNCLLKTKWQFSLEREMPICMDIENIDIYAKEFMCSILNEFRTTKNPHLLIKHICPPDMPEICLPYLPDDFRHISVNRDPRDLFILGRLNNTNDFPCRTVQEFVKYYKAIRDRQQPNPQVMFANFEDLCYRYEETVSMVKQFIANKNGWNKGQYFDPSKSVNNTRLVEKYPQYQSDVYYIEKSIPQYLYNYNNK</sequence>
<accession>A0A0I9UQG9</accession>
<name>A0A0I9UQG9_BACFG</name>
<organism evidence="1">
    <name type="scientific">Bacteroides fragilis</name>
    <dbReference type="NCBI Taxonomy" id="817"/>
    <lineage>
        <taxon>Bacteria</taxon>
        <taxon>Pseudomonadati</taxon>
        <taxon>Bacteroidota</taxon>
        <taxon>Bacteroidia</taxon>
        <taxon>Bacteroidales</taxon>
        <taxon>Bacteroidaceae</taxon>
        <taxon>Bacteroides</taxon>
    </lineage>
</organism>
<evidence type="ECO:0000313" key="1">
    <source>
        <dbReference type="EMBL" id="KFX74519.1"/>
    </source>
</evidence>
<dbReference type="RefSeq" id="WP_044300509.1">
    <property type="nucleotide sequence ID" value="NZ_CAEUHN010000001.1"/>
</dbReference>
<comment type="caution">
    <text evidence="1">The sequence shown here is derived from an EMBL/GenBank/DDBJ whole genome shotgun (WGS) entry which is preliminary data.</text>
</comment>
<keyword evidence="2" id="KW-0808">Transferase</keyword>
<dbReference type="Proteomes" id="UP000266644">
    <property type="component" value="Unassembled WGS sequence"/>
</dbReference>
<dbReference type="GO" id="GO:0016740">
    <property type="term" value="F:transferase activity"/>
    <property type="evidence" value="ECO:0007669"/>
    <property type="project" value="UniProtKB-KW"/>
</dbReference>
<reference evidence="1" key="1">
    <citation type="book" date="2014" name="THE 24TH EUROPEAN CONGRESS OF CLINICAL MICROBIOLOGY AND INFECTIOUS DISEASES" publisher="ECCMID 2014" city="Barcelona, Spain">
        <title>Identification of resistance genes in three multidrug-resistant Bacteroides fragilis isolates by whole genome sequencing.</title>
        <editorList>
            <person name="Unknown"/>
            <person name="A."/>
        </editorList>
        <authorList>
            <person name="Sydenham T.V."/>
            <person name="Hasman H."/>
            <person name="Wang M."/>
            <person name="Soki J."/>
            <person name="Nagy E."/>
            <person name="Justesen U.S."/>
        </authorList>
    </citation>
    <scope>NUCLEOTIDE SEQUENCE</scope>
    <source>
        <strain evidence="1">DCMOUH0018B</strain>
    </source>
</reference>
<dbReference type="EMBL" id="JMZZ02000145">
    <property type="protein sequence ID" value="KFX74519.1"/>
    <property type="molecule type" value="Genomic_DNA"/>
</dbReference>
<evidence type="ECO:0000313" key="3">
    <source>
        <dbReference type="Proteomes" id="UP000266644"/>
    </source>
</evidence>
<dbReference type="PATRIC" id="fig|817.53.peg.2454"/>
<reference evidence="1" key="2">
    <citation type="submission" date="2014-07" db="EMBL/GenBank/DDBJ databases">
        <title>Genetics and epidemiology of antimicrobial resistance in B. fragilis group.</title>
        <authorList>
            <person name="Sydenham T.V."/>
            <person name="Hasman H."/>
            <person name="Kemp M."/>
            <person name="Justesen U.S."/>
        </authorList>
    </citation>
    <scope>NUCLEOTIDE SEQUENCE [LARGE SCALE GENOMIC DNA]</scope>
    <source>
        <strain evidence="1">DCMOUH0018B</strain>
    </source>
</reference>
<evidence type="ECO:0000313" key="2">
    <source>
        <dbReference type="EMBL" id="RHH09108.1"/>
    </source>
</evidence>
<dbReference type="SUPFAM" id="SSF52540">
    <property type="entry name" value="P-loop containing nucleoside triphosphate hydrolases"/>
    <property type="match status" value="1"/>
</dbReference>
<gene>
    <name evidence="2" type="ORF">DW228_15440</name>
    <name evidence="1" type="ORF">EE52_0211900</name>
</gene>
<dbReference type="AlphaFoldDB" id="A0A0I9UQG9"/>
<proteinExistence type="predicted"/>